<proteinExistence type="predicted"/>
<accession>A0AAV5T5Z9</accession>
<comment type="caution">
    <text evidence="3">The sequence shown here is derived from an EMBL/GenBank/DDBJ whole genome shotgun (WGS) entry which is preliminary data.</text>
</comment>
<evidence type="ECO:0000256" key="2">
    <source>
        <dbReference type="SAM" id="SignalP"/>
    </source>
</evidence>
<feature type="region of interest" description="Disordered" evidence="1">
    <location>
        <begin position="87"/>
        <end position="192"/>
    </location>
</feature>
<protein>
    <submittedName>
        <fullName evidence="3">Uncharacterized protein</fullName>
    </submittedName>
</protein>
<name>A0AAV5T5Z9_9BILA</name>
<dbReference type="AlphaFoldDB" id="A0AAV5T5Z9"/>
<feature type="compositionally biased region" description="Basic residues" evidence="1">
    <location>
        <begin position="106"/>
        <end position="118"/>
    </location>
</feature>
<dbReference type="EMBL" id="BTSX01000003">
    <property type="protein sequence ID" value="GMS90950.1"/>
    <property type="molecule type" value="Genomic_DNA"/>
</dbReference>
<evidence type="ECO:0000313" key="4">
    <source>
        <dbReference type="Proteomes" id="UP001432027"/>
    </source>
</evidence>
<organism evidence="3 4">
    <name type="scientific">Pristionchus entomophagus</name>
    <dbReference type="NCBI Taxonomy" id="358040"/>
    <lineage>
        <taxon>Eukaryota</taxon>
        <taxon>Metazoa</taxon>
        <taxon>Ecdysozoa</taxon>
        <taxon>Nematoda</taxon>
        <taxon>Chromadorea</taxon>
        <taxon>Rhabditida</taxon>
        <taxon>Rhabditina</taxon>
        <taxon>Diplogasteromorpha</taxon>
        <taxon>Diplogasteroidea</taxon>
        <taxon>Neodiplogasteridae</taxon>
        <taxon>Pristionchus</taxon>
    </lineage>
</organism>
<dbReference type="Proteomes" id="UP001432027">
    <property type="component" value="Unassembled WGS sequence"/>
</dbReference>
<keyword evidence="2" id="KW-0732">Signal</keyword>
<evidence type="ECO:0000313" key="3">
    <source>
        <dbReference type="EMBL" id="GMS90950.1"/>
    </source>
</evidence>
<feature type="non-terminal residue" evidence="3">
    <location>
        <position position="192"/>
    </location>
</feature>
<sequence length="192" mass="20951">AMRRPLLSLLILLPYFVIGVEGYACQSWQVYGCDPCYGMPIIVNASDGSVNINFPTGIISVKGKGMTARAVCTGIPYEVNCRDGHDRSSHDSGCTRVNHHNDCGRRRSTRTTTRRRGRTASEATMTRTPFDGTPASPHSANKSTSHECEMEREESSDSDSMTPRASPAPLQEEAPRTTPISSMSGGECRLPR</sequence>
<gene>
    <name evidence="3" type="ORF">PENTCL1PPCAC_13125</name>
</gene>
<feature type="compositionally biased region" description="Basic and acidic residues" evidence="1">
    <location>
        <begin position="144"/>
        <end position="155"/>
    </location>
</feature>
<reference evidence="3" key="1">
    <citation type="submission" date="2023-10" db="EMBL/GenBank/DDBJ databases">
        <title>Genome assembly of Pristionchus species.</title>
        <authorList>
            <person name="Yoshida K."/>
            <person name="Sommer R.J."/>
        </authorList>
    </citation>
    <scope>NUCLEOTIDE SEQUENCE</scope>
    <source>
        <strain evidence="3">RS0144</strain>
    </source>
</reference>
<evidence type="ECO:0000256" key="1">
    <source>
        <dbReference type="SAM" id="MobiDB-lite"/>
    </source>
</evidence>
<feature type="chain" id="PRO_5043394581" evidence="2">
    <location>
        <begin position="23"/>
        <end position="192"/>
    </location>
</feature>
<feature type="signal peptide" evidence="2">
    <location>
        <begin position="1"/>
        <end position="22"/>
    </location>
</feature>
<feature type="non-terminal residue" evidence="3">
    <location>
        <position position="1"/>
    </location>
</feature>
<keyword evidence="4" id="KW-1185">Reference proteome</keyword>